<name>A0A162TC05_9CLOT</name>
<dbReference type="Pfam" id="PF09391">
    <property type="entry name" value="DUF2000"/>
    <property type="match status" value="1"/>
</dbReference>
<reference evidence="1 2" key="1">
    <citation type="submission" date="2016-04" db="EMBL/GenBank/DDBJ databases">
        <title>Genome sequence of Clostridium magnum DSM 2767.</title>
        <authorList>
            <person name="Poehlein A."/>
            <person name="Uhlig R."/>
            <person name="Fischer R."/>
            <person name="Bahl H."/>
            <person name="Daniel R."/>
        </authorList>
    </citation>
    <scope>NUCLEOTIDE SEQUENCE [LARGE SCALE GENOMIC DNA]</scope>
    <source>
        <strain evidence="1 2">DSM 2767</strain>
    </source>
</reference>
<evidence type="ECO:0000313" key="1">
    <source>
        <dbReference type="EMBL" id="KZL92451.1"/>
    </source>
</evidence>
<protein>
    <recommendedName>
        <fullName evidence="3">DUF2000 domain-containing protein</fullName>
    </recommendedName>
</protein>
<dbReference type="PIRSF" id="PIRSF033736">
    <property type="entry name" value="UCP033763"/>
    <property type="match status" value="1"/>
</dbReference>
<proteinExistence type="predicted"/>
<evidence type="ECO:0000313" key="2">
    <source>
        <dbReference type="Proteomes" id="UP000076603"/>
    </source>
</evidence>
<dbReference type="Proteomes" id="UP000076603">
    <property type="component" value="Unassembled WGS sequence"/>
</dbReference>
<accession>A0A162TC05</accession>
<dbReference type="PATRIC" id="fig|1121326.3.peg.2257"/>
<organism evidence="1 2">
    <name type="scientific">Clostridium magnum DSM 2767</name>
    <dbReference type="NCBI Taxonomy" id="1121326"/>
    <lineage>
        <taxon>Bacteria</taxon>
        <taxon>Bacillati</taxon>
        <taxon>Bacillota</taxon>
        <taxon>Clostridia</taxon>
        <taxon>Eubacteriales</taxon>
        <taxon>Clostridiaceae</taxon>
        <taxon>Clostridium</taxon>
    </lineage>
</organism>
<sequence>MKCVMIVDSDLPIGIQVNTAAVLGVSLASEIKGLTGKKLIDKDGILHEGVINIPIPILTLSSEEIKQKYDQLLKIDDNEIRVIGFNDVAQKSLEYDDYEMKLAQTNNNTINYLGICIYGPKKKVNKLTGNIKMLR</sequence>
<dbReference type="STRING" id="1121326.CLMAG_22600"/>
<dbReference type="InterPro" id="IPR018988">
    <property type="entry name" value="DUF2000"/>
</dbReference>
<dbReference type="EMBL" id="LWAE01000002">
    <property type="protein sequence ID" value="KZL92451.1"/>
    <property type="molecule type" value="Genomic_DNA"/>
</dbReference>
<dbReference type="RefSeq" id="WP_066621941.1">
    <property type="nucleotide sequence ID" value="NZ_FQXL01000023.1"/>
</dbReference>
<evidence type="ECO:0008006" key="3">
    <source>
        <dbReference type="Google" id="ProtNLM"/>
    </source>
</evidence>
<dbReference type="InterPro" id="IPR017021">
    <property type="entry name" value="UCP033763"/>
</dbReference>
<dbReference type="OrthoDB" id="1045582at2"/>
<dbReference type="InterPro" id="IPR023476">
    <property type="entry name" value="Pep_tRNA_hydro_II_dom_sf"/>
</dbReference>
<dbReference type="Gene3D" id="3.40.1490.10">
    <property type="entry name" value="Bit1"/>
    <property type="match status" value="1"/>
</dbReference>
<dbReference type="SUPFAM" id="SSF102462">
    <property type="entry name" value="Peptidyl-tRNA hydrolase II"/>
    <property type="match status" value="1"/>
</dbReference>
<comment type="caution">
    <text evidence="1">The sequence shown here is derived from an EMBL/GenBank/DDBJ whole genome shotgun (WGS) entry which is preliminary data.</text>
</comment>
<gene>
    <name evidence="1" type="ORF">CLMAG_22600</name>
</gene>
<dbReference type="AlphaFoldDB" id="A0A162TC05"/>
<keyword evidence="2" id="KW-1185">Reference proteome</keyword>